<dbReference type="RefSeq" id="WP_039477308.1">
    <property type="nucleotide sequence ID" value="NZ_JSYN01000017.1"/>
</dbReference>
<dbReference type="PROSITE" id="PS50164">
    <property type="entry name" value="GIY_YIG"/>
    <property type="match status" value="1"/>
</dbReference>
<reference evidence="3 4" key="1">
    <citation type="submission" date="2014-10" db="EMBL/GenBank/DDBJ databases">
        <title>Pedobacter Kyungheensis.</title>
        <authorList>
            <person name="Anderson B.M."/>
            <person name="Newman J.D."/>
        </authorList>
    </citation>
    <scope>NUCLEOTIDE SEQUENCE [LARGE SCALE GENOMIC DNA]</scope>
    <source>
        <strain evidence="3 4">KACC 16221</strain>
    </source>
</reference>
<dbReference type="InterPro" id="IPR035901">
    <property type="entry name" value="GIY-YIG_endonuc_sf"/>
</dbReference>
<dbReference type="PANTHER" id="PTHR34477">
    <property type="entry name" value="UPF0213 PROTEIN YHBQ"/>
    <property type="match status" value="1"/>
</dbReference>
<gene>
    <name evidence="3" type="ORF">OC25_14460</name>
</gene>
<proteinExistence type="inferred from homology"/>
<comment type="caution">
    <text evidence="3">The sequence shown here is derived from an EMBL/GenBank/DDBJ whole genome shotgun (WGS) entry which is preliminary data.</text>
</comment>
<organism evidence="3 4">
    <name type="scientific">Pedobacter kyungheensis</name>
    <dbReference type="NCBI Taxonomy" id="1069985"/>
    <lineage>
        <taxon>Bacteria</taxon>
        <taxon>Pseudomonadati</taxon>
        <taxon>Bacteroidota</taxon>
        <taxon>Sphingobacteriia</taxon>
        <taxon>Sphingobacteriales</taxon>
        <taxon>Sphingobacteriaceae</taxon>
        <taxon>Pedobacter</taxon>
    </lineage>
</organism>
<evidence type="ECO:0000259" key="2">
    <source>
        <dbReference type="PROSITE" id="PS50164"/>
    </source>
</evidence>
<comment type="similarity">
    <text evidence="1">Belongs to the UPF0213 family.</text>
</comment>
<accession>A0A0C1FYC0</accession>
<evidence type="ECO:0000313" key="3">
    <source>
        <dbReference type="EMBL" id="KIA92909.1"/>
    </source>
</evidence>
<dbReference type="InterPro" id="IPR000305">
    <property type="entry name" value="GIY-YIG_endonuc"/>
</dbReference>
<dbReference type="Gene3D" id="3.40.1440.10">
    <property type="entry name" value="GIY-YIG endonuclease"/>
    <property type="match status" value="1"/>
</dbReference>
<dbReference type="Pfam" id="PF01541">
    <property type="entry name" value="GIY-YIG"/>
    <property type="match status" value="1"/>
</dbReference>
<protein>
    <submittedName>
        <fullName evidence="3">Excinuclease ABC subunit C</fullName>
    </submittedName>
</protein>
<dbReference type="EMBL" id="JSYN01000017">
    <property type="protein sequence ID" value="KIA92909.1"/>
    <property type="molecule type" value="Genomic_DNA"/>
</dbReference>
<dbReference type="CDD" id="cd10456">
    <property type="entry name" value="GIY-YIG_UPF0213"/>
    <property type="match status" value="1"/>
</dbReference>
<dbReference type="PANTHER" id="PTHR34477:SF1">
    <property type="entry name" value="UPF0213 PROTEIN YHBQ"/>
    <property type="match status" value="1"/>
</dbReference>
<evidence type="ECO:0000313" key="4">
    <source>
        <dbReference type="Proteomes" id="UP000031246"/>
    </source>
</evidence>
<dbReference type="Proteomes" id="UP000031246">
    <property type="component" value="Unassembled WGS sequence"/>
</dbReference>
<evidence type="ECO:0000256" key="1">
    <source>
        <dbReference type="ARBA" id="ARBA00007435"/>
    </source>
</evidence>
<keyword evidence="4" id="KW-1185">Reference proteome</keyword>
<name>A0A0C1FYC0_9SPHI</name>
<sequence length="99" mass="11990">MARIHNYFVYILECADKSYYVGVTNDLEIRLTQHNDGENVLAYTFTRRPVILKYYLRFDQIEDAIDFEKQVKGWSRKKKEALFKEDWDEIVKLSNYKIK</sequence>
<feature type="domain" description="GIY-YIG" evidence="2">
    <location>
        <begin position="5"/>
        <end position="81"/>
    </location>
</feature>
<dbReference type="SUPFAM" id="SSF82771">
    <property type="entry name" value="GIY-YIG endonuclease"/>
    <property type="match status" value="1"/>
</dbReference>
<dbReference type="InterPro" id="IPR050190">
    <property type="entry name" value="UPF0213_domain"/>
</dbReference>
<dbReference type="AlphaFoldDB" id="A0A0C1FYC0"/>